<dbReference type="Proteomes" id="UP000219621">
    <property type="component" value="Unassembled WGS sequence"/>
</dbReference>
<gene>
    <name evidence="3" type="ORF">SAMN05421508_102380</name>
</gene>
<feature type="transmembrane region" description="Helical" evidence="2">
    <location>
        <begin position="123"/>
        <end position="148"/>
    </location>
</feature>
<evidence type="ECO:0000313" key="3">
    <source>
        <dbReference type="EMBL" id="SOD92330.1"/>
    </source>
</evidence>
<feature type="compositionally biased region" description="Gly residues" evidence="1">
    <location>
        <begin position="56"/>
        <end position="72"/>
    </location>
</feature>
<evidence type="ECO:0000256" key="1">
    <source>
        <dbReference type="SAM" id="MobiDB-lite"/>
    </source>
</evidence>
<feature type="transmembrane region" description="Helical" evidence="2">
    <location>
        <begin position="160"/>
        <end position="188"/>
    </location>
</feature>
<evidence type="ECO:0008006" key="5">
    <source>
        <dbReference type="Google" id="ProtNLM"/>
    </source>
</evidence>
<dbReference type="RefSeq" id="WP_097278130.1">
    <property type="nucleotide sequence ID" value="NZ_OCNJ01000002.1"/>
</dbReference>
<feature type="transmembrane region" description="Helical" evidence="2">
    <location>
        <begin position="209"/>
        <end position="232"/>
    </location>
</feature>
<feature type="transmembrane region" description="Helical" evidence="2">
    <location>
        <begin position="238"/>
        <end position="260"/>
    </location>
</feature>
<dbReference type="EMBL" id="OCNJ01000002">
    <property type="protein sequence ID" value="SOD92330.1"/>
    <property type="molecule type" value="Genomic_DNA"/>
</dbReference>
<keyword evidence="2" id="KW-1133">Transmembrane helix</keyword>
<evidence type="ECO:0000256" key="2">
    <source>
        <dbReference type="SAM" id="Phobius"/>
    </source>
</evidence>
<name>A0A286G9Z5_9PROT</name>
<keyword evidence="2" id="KW-0812">Transmembrane</keyword>
<organism evidence="3 4">
    <name type="scientific">Caenispirillum bisanense</name>
    <dbReference type="NCBI Taxonomy" id="414052"/>
    <lineage>
        <taxon>Bacteria</taxon>
        <taxon>Pseudomonadati</taxon>
        <taxon>Pseudomonadota</taxon>
        <taxon>Alphaproteobacteria</taxon>
        <taxon>Rhodospirillales</taxon>
        <taxon>Novispirillaceae</taxon>
        <taxon>Caenispirillum</taxon>
    </lineage>
</organism>
<keyword evidence="2" id="KW-0472">Membrane</keyword>
<sequence length="268" mass="28093">MQLPVVETVAEAYHAVWRHRRALAHLAAVPIAAVLVVGIGEHLLTDGPSTDLPTTGGDGEGVGEGAGTDEGGAPAGGGPGLLGIAYLLASLPFLMSWYRLIVEGPQAVAGRPPIAFGRLEGRFLLWVVLLGLVLAVPMVIAGTLAIPFMAGDVSGHELPILPLLLAVFFFLLLVLASLRLSLIFPAVAVEEPASFPRAWEMTKGNSFRIAVAAVLVHVPAILFGGILELAALRLGLPFSLMLAVDLVISFTIMALGAAMFGEAYRRLR</sequence>
<keyword evidence="4" id="KW-1185">Reference proteome</keyword>
<proteinExistence type="predicted"/>
<reference evidence="3 4" key="1">
    <citation type="submission" date="2017-09" db="EMBL/GenBank/DDBJ databases">
        <authorList>
            <person name="Ehlers B."/>
            <person name="Leendertz F.H."/>
        </authorList>
    </citation>
    <scope>NUCLEOTIDE SEQUENCE [LARGE SCALE GENOMIC DNA]</scope>
    <source>
        <strain evidence="3 4">USBA 140</strain>
    </source>
</reference>
<evidence type="ECO:0000313" key="4">
    <source>
        <dbReference type="Proteomes" id="UP000219621"/>
    </source>
</evidence>
<feature type="region of interest" description="Disordered" evidence="1">
    <location>
        <begin position="47"/>
        <end position="72"/>
    </location>
</feature>
<accession>A0A286G9Z5</accession>
<feature type="transmembrane region" description="Helical" evidence="2">
    <location>
        <begin position="81"/>
        <end position="102"/>
    </location>
</feature>
<feature type="transmembrane region" description="Helical" evidence="2">
    <location>
        <begin position="23"/>
        <end position="44"/>
    </location>
</feature>
<protein>
    <recommendedName>
        <fullName evidence="5">DUF4013 domain-containing protein</fullName>
    </recommendedName>
</protein>
<dbReference type="AlphaFoldDB" id="A0A286G9Z5"/>